<accession>A0A367FA43</accession>
<sequence>MNHRPSAVRALLSRAQAVRDLIRVTGDRDLAVAQRDTAEDTNRSLRAVVNRRDQQITDQNRRHQRLLDELSALLEEWERDGLSPDEVRTRARRAIAEASTRQELHAAVDSFDPAEALDVIQARTQEGIR</sequence>
<keyword evidence="2" id="KW-1185">Reference proteome</keyword>
<name>A0A367FA43_9ACTN</name>
<dbReference type="AlphaFoldDB" id="A0A367FA43"/>
<organism evidence="1 2">
    <name type="scientific">Sphaerisporangium album</name>
    <dbReference type="NCBI Taxonomy" id="509200"/>
    <lineage>
        <taxon>Bacteria</taxon>
        <taxon>Bacillati</taxon>
        <taxon>Actinomycetota</taxon>
        <taxon>Actinomycetes</taxon>
        <taxon>Streptosporangiales</taxon>
        <taxon>Streptosporangiaceae</taxon>
        <taxon>Sphaerisporangium</taxon>
    </lineage>
</organism>
<evidence type="ECO:0000313" key="1">
    <source>
        <dbReference type="EMBL" id="RCG27224.1"/>
    </source>
</evidence>
<dbReference type="Proteomes" id="UP000253094">
    <property type="component" value="Unassembled WGS sequence"/>
</dbReference>
<evidence type="ECO:0000313" key="2">
    <source>
        <dbReference type="Proteomes" id="UP000253094"/>
    </source>
</evidence>
<gene>
    <name evidence="1" type="ORF">DQ384_26255</name>
</gene>
<dbReference type="RefSeq" id="WP_114031563.1">
    <property type="nucleotide sequence ID" value="NZ_QOIL01000016.1"/>
</dbReference>
<reference evidence="1 2" key="1">
    <citation type="submission" date="2018-06" db="EMBL/GenBank/DDBJ databases">
        <title>Sphaerisporangium craniellae sp. nov., isolated from a marine sponge in the South China Sea.</title>
        <authorList>
            <person name="Li L."/>
        </authorList>
    </citation>
    <scope>NUCLEOTIDE SEQUENCE [LARGE SCALE GENOMIC DNA]</scope>
    <source>
        <strain evidence="1 2">CCTCC AA 208026</strain>
    </source>
</reference>
<proteinExistence type="predicted"/>
<comment type="caution">
    <text evidence="1">The sequence shown here is derived from an EMBL/GenBank/DDBJ whole genome shotgun (WGS) entry which is preliminary data.</text>
</comment>
<protein>
    <submittedName>
        <fullName evidence="1">Uncharacterized protein</fullName>
    </submittedName>
</protein>
<dbReference type="EMBL" id="QOIL01000016">
    <property type="protein sequence ID" value="RCG27224.1"/>
    <property type="molecule type" value="Genomic_DNA"/>
</dbReference>